<reference evidence="2 3" key="1">
    <citation type="journal article" date="2019" name="Nat. Ecol. Evol.">
        <title>Megaphylogeny resolves global patterns of mushroom evolution.</title>
        <authorList>
            <person name="Varga T."/>
            <person name="Krizsan K."/>
            <person name="Foldi C."/>
            <person name="Dima B."/>
            <person name="Sanchez-Garcia M."/>
            <person name="Sanchez-Ramirez S."/>
            <person name="Szollosi G.J."/>
            <person name="Szarkandi J.G."/>
            <person name="Papp V."/>
            <person name="Albert L."/>
            <person name="Andreopoulos W."/>
            <person name="Angelini C."/>
            <person name="Antonin V."/>
            <person name="Barry K.W."/>
            <person name="Bougher N.L."/>
            <person name="Buchanan P."/>
            <person name="Buyck B."/>
            <person name="Bense V."/>
            <person name="Catcheside P."/>
            <person name="Chovatia M."/>
            <person name="Cooper J."/>
            <person name="Damon W."/>
            <person name="Desjardin D."/>
            <person name="Finy P."/>
            <person name="Geml J."/>
            <person name="Haridas S."/>
            <person name="Hughes K."/>
            <person name="Justo A."/>
            <person name="Karasinski D."/>
            <person name="Kautmanova I."/>
            <person name="Kiss B."/>
            <person name="Kocsube S."/>
            <person name="Kotiranta H."/>
            <person name="LaButti K.M."/>
            <person name="Lechner B.E."/>
            <person name="Liimatainen K."/>
            <person name="Lipzen A."/>
            <person name="Lukacs Z."/>
            <person name="Mihaltcheva S."/>
            <person name="Morgado L.N."/>
            <person name="Niskanen T."/>
            <person name="Noordeloos M.E."/>
            <person name="Ohm R.A."/>
            <person name="Ortiz-Santana B."/>
            <person name="Ovrebo C."/>
            <person name="Racz N."/>
            <person name="Riley R."/>
            <person name="Savchenko A."/>
            <person name="Shiryaev A."/>
            <person name="Soop K."/>
            <person name="Spirin V."/>
            <person name="Szebenyi C."/>
            <person name="Tomsovsky M."/>
            <person name="Tulloss R.E."/>
            <person name="Uehling J."/>
            <person name="Grigoriev I.V."/>
            <person name="Vagvolgyi C."/>
            <person name="Papp T."/>
            <person name="Martin F.M."/>
            <person name="Miettinen O."/>
            <person name="Hibbett D.S."/>
            <person name="Nagy L.G."/>
        </authorList>
    </citation>
    <scope>NUCLEOTIDE SEQUENCE [LARGE SCALE GENOMIC DNA]</scope>
    <source>
        <strain evidence="2 3">CBS 962.96</strain>
    </source>
</reference>
<proteinExistence type="predicted"/>
<evidence type="ECO:0000313" key="3">
    <source>
        <dbReference type="Proteomes" id="UP000297245"/>
    </source>
</evidence>
<gene>
    <name evidence="2" type="ORF">K435DRAFT_871279</name>
</gene>
<protein>
    <submittedName>
        <fullName evidence="2">Uncharacterized protein</fullName>
    </submittedName>
</protein>
<accession>A0A4S8L540</accession>
<organism evidence="2 3">
    <name type="scientific">Dendrothele bispora (strain CBS 962.96)</name>
    <dbReference type="NCBI Taxonomy" id="1314807"/>
    <lineage>
        <taxon>Eukaryota</taxon>
        <taxon>Fungi</taxon>
        <taxon>Dikarya</taxon>
        <taxon>Basidiomycota</taxon>
        <taxon>Agaricomycotina</taxon>
        <taxon>Agaricomycetes</taxon>
        <taxon>Agaricomycetidae</taxon>
        <taxon>Agaricales</taxon>
        <taxon>Agaricales incertae sedis</taxon>
        <taxon>Dendrothele</taxon>
    </lineage>
</organism>
<feature type="compositionally biased region" description="Basic and acidic residues" evidence="1">
    <location>
        <begin position="57"/>
        <end position="85"/>
    </location>
</feature>
<dbReference type="AlphaFoldDB" id="A0A4S8L540"/>
<feature type="region of interest" description="Disordered" evidence="1">
    <location>
        <begin position="150"/>
        <end position="227"/>
    </location>
</feature>
<name>A0A4S8L540_DENBC</name>
<feature type="compositionally biased region" description="Polar residues" evidence="1">
    <location>
        <begin position="176"/>
        <end position="186"/>
    </location>
</feature>
<dbReference type="Proteomes" id="UP000297245">
    <property type="component" value="Unassembled WGS sequence"/>
</dbReference>
<sequence>MKVLTNKDQTDRGKNFHVKTIPLFNRPRNAPEVGRCSGTSTNDRNIKPGSSILRCDYPTKPDKPASESESETKAKEFNFPLDNDKEETVPAAVDSGSITVYRVNQTLLSSLQDLTMTDLFDDEITKTVRMQKSEDEVQRALVKMEAYGLLPDLPTSPKFDDLDRKREHVKARKETSVSFNGNGTSPERSDRERVGTNSVAPSDPVKASPSKNNPVRSISKPNLNNGY</sequence>
<feature type="region of interest" description="Disordered" evidence="1">
    <location>
        <begin position="1"/>
        <end position="85"/>
    </location>
</feature>
<dbReference type="EMBL" id="ML179662">
    <property type="protein sequence ID" value="THU83453.1"/>
    <property type="molecule type" value="Genomic_DNA"/>
</dbReference>
<evidence type="ECO:0000256" key="1">
    <source>
        <dbReference type="SAM" id="MobiDB-lite"/>
    </source>
</evidence>
<evidence type="ECO:0000313" key="2">
    <source>
        <dbReference type="EMBL" id="THU83453.1"/>
    </source>
</evidence>
<keyword evidence="3" id="KW-1185">Reference proteome</keyword>
<feature type="compositionally biased region" description="Polar residues" evidence="1">
    <location>
        <begin position="209"/>
        <end position="227"/>
    </location>
</feature>